<organism evidence="2 3">
    <name type="scientific">Oryza sativa subsp. japonica</name>
    <name type="common">Rice</name>
    <dbReference type="NCBI Taxonomy" id="39947"/>
    <lineage>
        <taxon>Eukaryota</taxon>
        <taxon>Viridiplantae</taxon>
        <taxon>Streptophyta</taxon>
        <taxon>Embryophyta</taxon>
        <taxon>Tracheophyta</taxon>
        <taxon>Spermatophyta</taxon>
        <taxon>Magnoliopsida</taxon>
        <taxon>Liliopsida</taxon>
        <taxon>Poales</taxon>
        <taxon>Poaceae</taxon>
        <taxon>BOP clade</taxon>
        <taxon>Oryzoideae</taxon>
        <taxon>Oryzeae</taxon>
        <taxon>Oryzinae</taxon>
        <taxon>Oryza</taxon>
        <taxon>Oryza sativa</taxon>
    </lineage>
</organism>
<reference evidence="3" key="2">
    <citation type="journal article" date="2008" name="Nucleic Acids Res.">
        <title>The rice annotation project database (RAP-DB): 2008 update.</title>
        <authorList>
            <consortium name="The rice annotation project (RAP)"/>
        </authorList>
    </citation>
    <scope>GENOME REANNOTATION</scope>
    <source>
        <strain evidence="3">cv. Nipponbare</strain>
    </source>
</reference>
<evidence type="ECO:0000313" key="3">
    <source>
        <dbReference type="Proteomes" id="UP000000763"/>
    </source>
</evidence>
<dbReference type="PANTHER" id="PTHR33621:SF2">
    <property type="entry name" value="RIBOSOMAL L1 DOMAIN-CONTAINING PROTEIN"/>
    <property type="match status" value="1"/>
</dbReference>
<sequence length="785" mass="84209">MDFHALPRRDLQALCKRNGVRANMTNAAMADALAKLATVDGIEEFVKQAVALPPAPATKPAVKAVAEEDPREKKGSPLPRGRRVTVSSPEVVNLDDSDEEAPGQSKDAPLPRGRRGTVRSSKLIRPDDGEEEGKEDENRGENAPVHGEGRRGASRRARAEPVVAPTTRRRAAPTSKIETGDVAVEAPPAPTTRRRPQTSTEAAPAPTTRRRAQSTVAASAEEKVPRGRRTTRRAAAKKPDMLEEETREPLAPEQNSAHEEPVQEEQGIEVEVPAETVEAVAQECLPDPDAVVEEKPVQEEEGEISVLLTISLAPFHSSLVGRSDLSVPVRLVNSGIEVEAPAETVEAVAQECSPDAVVEDEQAAVEAEQTISQDDSPIFGIVTGTIVGASEEAPVCNSECPKNMATEESSDTVSEEKEAVPADEVPLVTVTCGEATRDAELPTNIGNAKEEDDDEMEAAHEAGFAVEVDGSETVDELIGTLTEHADNAIQLNFSAELSCADEEAGVFATDDLQQSSATVKTMVADSEANEEEDALEAENEVGFAVEEKEVRTGDEPHETLSNDADGAIQLGEDALEAANEAGCAVEEKGVETVDEPHDTETNAAENAQEEGVVASEDLLQISETEQDEFNSDICHAVEHNERDNVESVSSEREDVSMENAFTGDLTLKFDGPGDLGDRNTSLLEEGARTLPLSTETPNNVTDAVVTAAEEMVSETMGVSNKKSTELAAMEDGNEVKVVEKQKEDPVELVKLSLRTLRAKLKEQLTKHKRKEAKRVALGRLDENVC</sequence>
<feature type="compositionally biased region" description="Low complexity" evidence="1">
    <location>
        <begin position="197"/>
        <end position="207"/>
    </location>
</feature>
<feature type="compositionally biased region" description="Basic residues" evidence="1">
    <location>
        <begin position="226"/>
        <end position="236"/>
    </location>
</feature>
<reference evidence="2 3" key="1">
    <citation type="journal article" date="2005" name="Nature">
        <title>The map-based sequence of the rice genome.</title>
        <authorList>
            <consortium name="International rice genome sequencing project (IRGSP)"/>
            <person name="Matsumoto T."/>
            <person name="Wu J."/>
            <person name="Kanamori H."/>
            <person name="Katayose Y."/>
            <person name="Fujisawa M."/>
            <person name="Namiki N."/>
            <person name="Mizuno H."/>
            <person name="Yamamoto K."/>
            <person name="Antonio B.A."/>
            <person name="Baba T."/>
            <person name="Sakata K."/>
            <person name="Nagamura Y."/>
            <person name="Aoki H."/>
            <person name="Arikawa K."/>
            <person name="Arita K."/>
            <person name="Bito T."/>
            <person name="Chiden Y."/>
            <person name="Fujitsuka N."/>
            <person name="Fukunaka R."/>
            <person name="Hamada M."/>
            <person name="Harada C."/>
            <person name="Hayashi A."/>
            <person name="Hijishita S."/>
            <person name="Honda M."/>
            <person name="Hosokawa S."/>
            <person name="Ichikawa Y."/>
            <person name="Idonuma A."/>
            <person name="Iijima M."/>
            <person name="Ikeda M."/>
            <person name="Ikeno M."/>
            <person name="Ito K."/>
            <person name="Ito S."/>
            <person name="Ito T."/>
            <person name="Ito Y."/>
            <person name="Ito Y."/>
            <person name="Iwabuchi A."/>
            <person name="Kamiya K."/>
            <person name="Karasawa W."/>
            <person name="Kurita K."/>
            <person name="Katagiri S."/>
            <person name="Kikuta A."/>
            <person name="Kobayashi H."/>
            <person name="Kobayashi N."/>
            <person name="Machita K."/>
            <person name="Maehara T."/>
            <person name="Masukawa M."/>
            <person name="Mizubayashi T."/>
            <person name="Mukai Y."/>
            <person name="Nagasaki H."/>
            <person name="Nagata Y."/>
            <person name="Naito S."/>
            <person name="Nakashima M."/>
            <person name="Nakama Y."/>
            <person name="Nakamichi Y."/>
            <person name="Nakamura M."/>
            <person name="Meguro A."/>
            <person name="Negishi M."/>
            <person name="Ohta I."/>
            <person name="Ohta T."/>
            <person name="Okamoto M."/>
            <person name="Ono N."/>
            <person name="Saji S."/>
            <person name="Sakaguchi M."/>
            <person name="Sakai K."/>
            <person name="Shibata M."/>
            <person name="Shimokawa T."/>
            <person name="Song J."/>
            <person name="Takazaki Y."/>
            <person name="Terasawa K."/>
            <person name="Tsugane M."/>
            <person name="Tsuji K."/>
            <person name="Ueda S."/>
            <person name="Waki K."/>
            <person name="Yamagata H."/>
            <person name="Yamamoto M."/>
            <person name="Yamamoto S."/>
            <person name="Yamane H."/>
            <person name="Yoshiki S."/>
            <person name="Yoshihara R."/>
            <person name="Yukawa K."/>
            <person name="Zhong H."/>
            <person name="Yano M."/>
            <person name="Yuan Q."/>
            <person name="Ouyang S."/>
            <person name="Liu J."/>
            <person name="Jones K.M."/>
            <person name="Gansberger K."/>
            <person name="Moffat K."/>
            <person name="Hill J."/>
            <person name="Bera J."/>
            <person name="Fadrosh D."/>
            <person name="Jin S."/>
            <person name="Johri S."/>
            <person name="Kim M."/>
            <person name="Overton L."/>
            <person name="Reardon M."/>
            <person name="Tsitrin T."/>
            <person name="Vuong H."/>
            <person name="Weaver B."/>
            <person name="Ciecko A."/>
            <person name="Tallon L."/>
            <person name="Jackson J."/>
            <person name="Pai G."/>
            <person name="Aken S.V."/>
            <person name="Utterback T."/>
            <person name="Reidmuller S."/>
            <person name="Feldblyum T."/>
            <person name="Hsiao J."/>
            <person name="Zismann V."/>
            <person name="Iobst S."/>
            <person name="de Vazeille A.R."/>
            <person name="Buell C.R."/>
            <person name="Ying K."/>
            <person name="Li Y."/>
            <person name="Lu T."/>
            <person name="Huang Y."/>
            <person name="Zhao Q."/>
            <person name="Feng Q."/>
            <person name="Zhang L."/>
            <person name="Zhu J."/>
            <person name="Weng Q."/>
            <person name="Mu J."/>
            <person name="Lu Y."/>
            <person name="Fan D."/>
            <person name="Liu Y."/>
            <person name="Guan J."/>
            <person name="Zhang Y."/>
            <person name="Yu S."/>
            <person name="Liu X."/>
            <person name="Zhang Y."/>
            <person name="Hong G."/>
            <person name="Han B."/>
            <person name="Choisne N."/>
            <person name="Demange N."/>
            <person name="Orjeda G."/>
            <person name="Samain S."/>
            <person name="Cattolico L."/>
            <person name="Pelletier E."/>
            <person name="Couloux A."/>
            <person name="Segurens B."/>
            <person name="Wincker P."/>
            <person name="D'Hont A."/>
            <person name="Scarpelli C."/>
            <person name="Weissenbach J."/>
            <person name="Salanoubat M."/>
            <person name="Quetier F."/>
            <person name="Yu Y."/>
            <person name="Kim H.R."/>
            <person name="Rambo T."/>
            <person name="Currie J."/>
            <person name="Collura K."/>
            <person name="Luo M."/>
            <person name="Yang T."/>
            <person name="Ammiraju J.S.S."/>
            <person name="Engler F."/>
            <person name="Soderlund C."/>
            <person name="Wing R.A."/>
            <person name="Palmer L.E."/>
            <person name="de la Bastide M."/>
            <person name="Spiegel L."/>
            <person name="Nascimento L."/>
            <person name="Zutavern T."/>
            <person name="O'Shaughnessy A."/>
            <person name="Dike S."/>
            <person name="Dedhia N."/>
            <person name="Preston R."/>
            <person name="Balija V."/>
            <person name="McCombie W.R."/>
            <person name="Chow T."/>
            <person name="Chen H."/>
            <person name="Chung M."/>
            <person name="Chen C."/>
            <person name="Shaw J."/>
            <person name="Wu H."/>
            <person name="Hsiao K."/>
            <person name="Chao Y."/>
            <person name="Chu M."/>
            <person name="Cheng C."/>
            <person name="Hour A."/>
            <person name="Lee P."/>
            <person name="Lin S."/>
            <person name="Lin Y."/>
            <person name="Liou J."/>
            <person name="Liu S."/>
            <person name="Hsing Y."/>
            <person name="Raghuvanshi S."/>
            <person name="Mohanty A."/>
            <person name="Bharti A.K."/>
            <person name="Gaur A."/>
            <person name="Gupta V."/>
            <person name="Kumar D."/>
            <person name="Ravi V."/>
            <person name="Vij S."/>
            <person name="Kapur A."/>
            <person name="Khurana P."/>
            <person name="Khurana P."/>
            <person name="Khurana J.P."/>
            <person name="Tyagi A.K."/>
            <person name="Gaikwad K."/>
            <person name="Singh A."/>
            <person name="Dalal V."/>
            <person name="Srivastava S."/>
            <person name="Dixit A."/>
            <person name="Pal A.K."/>
            <person name="Ghazi I.A."/>
            <person name="Yadav M."/>
            <person name="Pandit A."/>
            <person name="Bhargava A."/>
            <person name="Sureshbabu K."/>
            <person name="Batra K."/>
            <person name="Sharma T.R."/>
            <person name="Mohapatra T."/>
            <person name="Singh N.K."/>
            <person name="Messing J."/>
            <person name="Nelson A.B."/>
            <person name="Fuks G."/>
            <person name="Kavchok S."/>
            <person name="Keizer G."/>
            <person name="Linton E."/>
            <person name="Llaca V."/>
            <person name="Song R."/>
            <person name="Tanyolac B."/>
            <person name="Young S."/>
            <person name="Ho-Il K."/>
            <person name="Hahn J.H."/>
            <person name="Sangsakoo G."/>
            <person name="Vanavichit A."/>
            <person name="de Mattos Luiz.A.T."/>
            <person name="Zimmer P.D."/>
            <person name="Malone G."/>
            <person name="Dellagostin O."/>
            <person name="de Oliveira A.C."/>
            <person name="Bevan M."/>
            <person name="Bancroft I."/>
            <person name="Minx P."/>
            <person name="Cordum H."/>
            <person name="Wilson R."/>
            <person name="Cheng Z."/>
            <person name="Jin W."/>
            <person name="Jiang J."/>
            <person name="Leong S.A."/>
            <person name="Iwama H."/>
            <person name="Gojobori T."/>
            <person name="Itoh T."/>
            <person name="Niimura Y."/>
            <person name="Fujii Y."/>
            <person name="Habara T."/>
            <person name="Sakai H."/>
            <person name="Sato Y."/>
            <person name="Wilson G."/>
            <person name="Kumar K."/>
            <person name="McCouch S."/>
            <person name="Juretic N."/>
            <person name="Hoen D."/>
            <person name="Wright S."/>
            <person name="Bruskiewich R."/>
            <person name="Bureau T."/>
            <person name="Miyao A."/>
            <person name="Hirochika H."/>
            <person name="Nishikawa T."/>
            <person name="Kadowaki K."/>
            <person name="Sugiura M."/>
            <person name="Burr B."/>
            <person name="Sasaki T."/>
        </authorList>
    </citation>
    <scope>NUCLEOTIDE SEQUENCE [LARGE SCALE GENOMIC DNA]</scope>
    <source>
        <strain evidence="3">cv. Nipponbare</strain>
    </source>
</reference>
<feature type="region of interest" description="Disordered" evidence="1">
    <location>
        <begin position="56"/>
        <end position="270"/>
    </location>
</feature>
<evidence type="ECO:0000313" key="2">
    <source>
        <dbReference type="EMBL" id="BAH92804.1"/>
    </source>
</evidence>
<feature type="compositionally biased region" description="Basic and acidic residues" evidence="1">
    <location>
        <begin position="65"/>
        <end position="75"/>
    </location>
</feature>
<accession>C7J1V8</accession>
<dbReference type="PANTHER" id="PTHR33621">
    <property type="entry name" value="ASPARTIC/GLUTAMIC ACID-RICH PROTEIN"/>
    <property type="match status" value="1"/>
</dbReference>
<protein>
    <submittedName>
        <fullName evidence="2">Os04g0597900 protein</fullName>
    </submittedName>
</protein>
<evidence type="ECO:0000256" key="1">
    <source>
        <dbReference type="SAM" id="MobiDB-lite"/>
    </source>
</evidence>
<proteinExistence type="predicted"/>
<dbReference type="KEGG" id="dosa:Os04g0597900"/>
<name>C7J1V8_ORYSJ</name>
<dbReference type="Proteomes" id="UP000000763">
    <property type="component" value="Chromosome 4"/>
</dbReference>
<gene>
    <name evidence="2" type="ordered locus">Os04g0597900</name>
</gene>
<dbReference type="AlphaFoldDB" id="C7J1V8"/>
<dbReference type="EMBL" id="AP008210">
    <property type="protein sequence ID" value="BAH92804.1"/>
    <property type="molecule type" value="Genomic_DNA"/>
</dbReference>